<reference evidence="2 3" key="1">
    <citation type="submission" date="2014-07" db="EMBL/GenBank/DDBJ databases">
        <title>Methanogenic archaea and the global carbon cycle.</title>
        <authorList>
            <person name="Henriksen J.R."/>
            <person name="Luke J."/>
            <person name="Reinhart S."/>
            <person name="Benedict M.N."/>
            <person name="Youngblut N.D."/>
            <person name="Metcalf M.E."/>
            <person name="Whitaker R.J."/>
            <person name="Metcalf W.W."/>
        </authorList>
    </citation>
    <scope>NUCLEOTIDE SEQUENCE [LARGE SCALE GENOMIC DNA]</scope>
    <source>
        <strain evidence="2 3">SarPi</strain>
    </source>
</reference>
<dbReference type="InterPro" id="IPR008947">
    <property type="entry name" value="PLipase_C/P1_nuclease_dom_sf"/>
</dbReference>
<keyword evidence="1" id="KW-0175">Coiled coil</keyword>
<dbReference type="HOGENOM" id="CLU_067986_0_0_2"/>
<evidence type="ECO:0000313" key="2">
    <source>
        <dbReference type="EMBL" id="AKB62153.1"/>
    </source>
</evidence>
<organism evidence="2 3">
    <name type="scientific">Methanosarcina mazei SarPi</name>
    <dbReference type="NCBI Taxonomy" id="1434115"/>
    <lineage>
        <taxon>Archaea</taxon>
        <taxon>Methanobacteriati</taxon>
        <taxon>Methanobacteriota</taxon>
        <taxon>Stenosarchaea group</taxon>
        <taxon>Methanomicrobia</taxon>
        <taxon>Methanosarcinales</taxon>
        <taxon>Methanosarcinaceae</taxon>
        <taxon>Methanosarcina</taxon>
    </lineage>
</organism>
<proteinExistence type="predicted"/>
<accession>A0A0E3R9U9</accession>
<dbReference type="GO" id="GO:0016788">
    <property type="term" value="F:hydrolase activity, acting on ester bonds"/>
    <property type="evidence" value="ECO:0007669"/>
    <property type="project" value="InterPro"/>
</dbReference>
<evidence type="ECO:0008006" key="4">
    <source>
        <dbReference type="Google" id="ProtNLM"/>
    </source>
</evidence>
<dbReference type="PATRIC" id="fig|1434115.4.peg.2801"/>
<gene>
    <name evidence="2" type="ORF">MSMAP_2168</name>
</gene>
<dbReference type="SUPFAM" id="SSF48537">
    <property type="entry name" value="Phospholipase C/P1 nuclease"/>
    <property type="match status" value="1"/>
</dbReference>
<dbReference type="EMBL" id="CP009511">
    <property type="protein sequence ID" value="AKB62153.1"/>
    <property type="molecule type" value="Genomic_DNA"/>
</dbReference>
<evidence type="ECO:0000313" key="3">
    <source>
        <dbReference type="Proteomes" id="UP000033116"/>
    </source>
</evidence>
<name>A0A0E3R9U9_METMZ</name>
<protein>
    <recommendedName>
        <fullName evidence="4">Phospholipase C</fullName>
    </recommendedName>
</protein>
<feature type="coiled-coil region" evidence="1">
    <location>
        <begin position="48"/>
        <end position="80"/>
    </location>
</feature>
<evidence type="ECO:0000256" key="1">
    <source>
        <dbReference type="SAM" id="Coils"/>
    </source>
</evidence>
<dbReference type="Proteomes" id="UP000033116">
    <property type="component" value="Chromosome"/>
</dbReference>
<dbReference type="Gene3D" id="1.10.575.10">
    <property type="entry name" value="P1 Nuclease"/>
    <property type="match status" value="1"/>
</dbReference>
<dbReference type="AlphaFoldDB" id="A0A0E3R9U9"/>
<sequence>MLAVRVFKLALFCLLVLNRRKNMVKNKITIGLILLTMLVGMALIPSAMASVEEQQTNLTKDAAQLKIEALEAELGEEGLKEVVDYLELQASLPDVVKRMPYRGLAFAATDPESQAIKMEYIDNFDVSEKEKERYKAGLQDVWDRYPDNITEDDYAFMSELGPMIEKEGLKKYKGEDIGVRWYANSHQDFAYYACDGSAYRNNAKDAADDPDASGFELPGYRYYNHYWDADWSVGGAPGCCDAYAGCAQIWADNGRMADAHHDFGISSHYLSDAGNPFHSAGAVDQVGNFVANLFTSNNHDLYENYIYNNWNSGVNFRSYVSSNTQSITVTDPEQAVKDNADYSAQYYDFIWDKVNNYPNTFGSYYFVQYYTLLCVQKTAKYNHGLYDYIMT</sequence>